<name>A0A151GH88_DRECN</name>
<protein>
    <recommendedName>
        <fullName evidence="6">Tat pathway signal sequence</fullName>
    </recommendedName>
</protein>
<keyword evidence="5" id="KW-1185">Reference proteome</keyword>
<sequence length="279" mass="32015">MAAKYTKIHEVGDHCASPCSSCATLSNDRCSDLEDVSMKLEGQILDDRHSWRRKSLRTGLQAIVLIVLSVASFFAGRSLHRVDENACLDTAWDEVRKDVRFKRTEFNPRFVGPKSPYMGPPTPAKDKLWYDLAALRNFGVDKPTLQAMNRSKGAVEFPGLGGRFQVGMEAFHQLHCLNYVRMYTYQDHYGTVDYDMIAEGPKERQEHKDHCVEVLRQRLMCNPDLNVYSYHWTQKNKVPFGNLYTSHQCVDWDRFYAWAEKNAVSSPPLTKPEGAEVWS</sequence>
<accession>A0A151GH88</accession>
<keyword evidence="3" id="KW-1133">Transmembrane helix</keyword>
<comment type="similarity">
    <text evidence="2">Belongs to the ustYa family.</text>
</comment>
<dbReference type="PANTHER" id="PTHR33365:SF4">
    <property type="entry name" value="CYCLOCHLOROTINE BIOSYNTHESIS PROTEIN O"/>
    <property type="match status" value="1"/>
</dbReference>
<dbReference type="EMBL" id="LAYC01000002">
    <property type="protein sequence ID" value="KYK56497.1"/>
    <property type="molecule type" value="Genomic_DNA"/>
</dbReference>
<evidence type="ECO:0000256" key="1">
    <source>
        <dbReference type="ARBA" id="ARBA00004685"/>
    </source>
</evidence>
<evidence type="ECO:0000256" key="2">
    <source>
        <dbReference type="ARBA" id="ARBA00035112"/>
    </source>
</evidence>
<evidence type="ECO:0000313" key="4">
    <source>
        <dbReference type="EMBL" id="KYK56497.1"/>
    </source>
</evidence>
<dbReference type="RefSeq" id="XP_040655849.1">
    <property type="nucleotide sequence ID" value="XM_040800816.1"/>
</dbReference>
<dbReference type="AlphaFoldDB" id="A0A151GH88"/>
<keyword evidence="3" id="KW-0472">Membrane</keyword>
<reference evidence="4 5" key="1">
    <citation type="journal article" date="2016" name="Sci. Rep.">
        <title>Insights into Adaptations to a Near-Obligate Nematode Endoparasitic Lifestyle from the Finished Genome of Drechmeria coniospora.</title>
        <authorList>
            <person name="Zhang L."/>
            <person name="Zhou Z."/>
            <person name="Guo Q."/>
            <person name="Fokkens L."/>
            <person name="Miskei M."/>
            <person name="Pocsi I."/>
            <person name="Zhang W."/>
            <person name="Chen M."/>
            <person name="Wang L."/>
            <person name="Sun Y."/>
            <person name="Donzelli B.G."/>
            <person name="Gibson D.M."/>
            <person name="Nelson D.R."/>
            <person name="Luo J.G."/>
            <person name="Rep M."/>
            <person name="Liu H."/>
            <person name="Yang S."/>
            <person name="Wang J."/>
            <person name="Krasnoff S.B."/>
            <person name="Xu Y."/>
            <person name="Molnar I."/>
            <person name="Lin M."/>
        </authorList>
    </citation>
    <scope>NUCLEOTIDE SEQUENCE [LARGE SCALE GENOMIC DNA]</scope>
    <source>
        <strain evidence="4 5">ARSEF 6962</strain>
    </source>
</reference>
<dbReference type="InParanoid" id="A0A151GH88"/>
<keyword evidence="3" id="KW-0812">Transmembrane</keyword>
<evidence type="ECO:0000256" key="3">
    <source>
        <dbReference type="SAM" id="Phobius"/>
    </source>
</evidence>
<dbReference type="InterPro" id="IPR021765">
    <property type="entry name" value="UstYa-like"/>
</dbReference>
<evidence type="ECO:0000313" key="5">
    <source>
        <dbReference type="Proteomes" id="UP000076580"/>
    </source>
</evidence>
<evidence type="ECO:0008006" key="6">
    <source>
        <dbReference type="Google" id="ProtNLM"/>
    </source>
</evidence>
<gene>
    <name evidence="4" type="ORF">DCS_03497</name>
</gene>
<comment type="pathway">
    <text evidence="1">Mycotoxin biosynthesis.</text>
</comment>
<comment type="caution">
    <text evidence="4">The sequence shown here is derived from an EMBL/GenBank/DDBJ whole genome shotgun (WGS) entry which is preliminary data.</text>
</comment>
<dbReference type="GO" id="GO:0043386">
    <property type="term" value="P:mycotoxin biosynthetic process"/>
    <property type="evidence" value="ECO:0007669"/>
    <property type="project" value="InterPro"/>
</dbReference>
<organism evidence="4 5">
    <name type="scientific">Drechmeria coniospora</name>
    <name type="common">Nematophagous fungus</name>
    <name type="synonym">Meria coniospora</name>
    <dbReference type="NCBI Taxonomy" id="98403"/>
    <lineage>
        <taxon>Eukaryota</taxon>
        <taxon>Fungi</taxon>
        <taxon>Dikarya</taxon>
        <taxon>Ascomycota</taxon>
        <taxon>Pezizomycotina</taxon>
        <taxon>Sordariomycetes</taxon>
        <taxon>Hypocreomycetidae</taxon>
        <taxon>Hypocreales</taxon>
        <taxon>Ophiocordycipitaceae</taxon>
        <taxon>Drechmeria</taxon>
    </lineage>
</organism>
<proteinExistence type="inferred from homology"/>
<dbReference type="Proteomes" id="UP000076580">
    <property type="component" value="Chromosome 02"/>
</dbReference>
<dbReference type="GeneID" id="63716140"/>
<dbReference type="PANTHER" id="PTHR33365">
    <property type="entry name" value="YALI0B05434P"/>
    <property type="match status" value="1"/>
</dbReference>
<dbReference type="STRING" id="98403.A0A151GH88"/>
<feature type="transmembrane region" description="Helical" evidence="3">
    <location>
        <begin position="58"/>
        <end position="76"/>
    </location>
</feature>
<dbReference type="Pfam" id="PF11807">
    <property type="entry name" value="UstYa"/>
    <property type="match status" value="1"/>
</dbReference>